<keyword evidence="2 10" id="KW-0479">Metal-binding</keyword>
<accession>A0A1I4B4A7</accession>
<dbReference type="AlphaFoldDB" id="A0A1I4B4A7"/>
<evidence type="ECO:0000313" key="12">
    <source>
        <dbReference type="EMBL" id="SFK62739.1"/>
    </source>
</evidence>
<evidence type="ECO:0000256" key="8">
    <source>
        <dbReference type="PIRSR" id="PIRSR601233-1"/>
    </source>
</evidence>
<dbReference type="EC" id="6.5.1.-" evidence="11"/>
<dbReference type="GO" id="GO:0005525">
    <property type="term" value="F:GTP binding"/>
    <property type="evidence" value="ECO:0007669"/>
    <property type="project" value="UniProtKB-KW"/>
</dbReference>
<feature type="binding site" evidence="9">
    <location>
        <begin position="420"/>
        <end position="423"/>
    </location>
    <ligand>
        <name>GMP</name>
        <dbReference type="ChEBI" id="CHEBI:58115"/>
    </ligand>
</feature>
<reference evidence="13" key="1">
    <citation type="submission" date="2016-10" db="EMBL/GenBank/DDBJ databases">
        <authorList>
            <person name="Varghese N."/>
            <person name="Submissions S."/>
        </authorList>
    </citation>
    <scope>NUCLEOTIDE SEQUENCE [LARGE SCALE GENOMIC DNA]</scope>
    <source>
        <strain evidence="13">CGMCC 4.2126</strain>
    </source>
</reference>
<evidence type="ECO:0000256" key="4">
    <source>
        <dbReference type="ARBA" id="ARBA00022800"/>
    </source>
</evidence>
<dbReference type="InterPro" id="IPR036025">
    <property type="entry name" value="RtcB-like_sf"/>
</dbReference>
<dbReference type="InterPro" id="IPR001233">
    <property type="entry name" value="RtcB"/>
</dbReference>
<feature type="binding site" evidence="10">
    <location>
        <position position="112"/>
    </location>
    <ligand>
        <name>Mn(2+)</name>
        <dbReference type="ChEBI" id="CHEBI:29035"/>
        <label>1</label>
    </ligand>
</feature>
<feature type="binding site" evidence="9">
    <location>
        <begin position="355"/>
        <end position="356"/>
    </location>
    <ligand>
        <name>GMP</name>
        <dbReference type="ChEBI" id="CHEBI:58115"/>
    </ligand>
</feature>
<evidence type="ECO:0000256" key="9">
    <source>
        <dbReference type="PIRSR" id="PIRSR601233-2"/>
    </source>
</evidence>
<feature type="binding site" evidence="9">
    <location>
        <begin position="396"/>
        <end position="399"/>
    </location>
    <ligand>
        <name>GMP</name>
        <dbReference type="ChEBI" id="CHEBI:58115"/>
    </ligand>
</feature>
<keyword evidence="3 9" id="KW-0547">Nucleotide-binding</keyword>
<dbReference type="GO" id="GO:0042245">
    <property type="term" value="P:RNA repair"/>
    <property type="evidence" value="ECO:0007669"/>
    <property type="project" value="UniProtKB-KW"/>
</dbReference>
<feature type="binding site" evidence="10">
    <location>
        <position position="355"/>
    </location>
    <ligand>
        <name>Mn(2+)</name>
        <dbReference type="ChEBI" id="CHEBI:29035"/>
        <label>2</label>
    </ligand>
</feature>
<dbReference type="Gene3D" id="3.90.1860.10">
    <property type="entry name" value="tRNA-splicing ligase RtcB"/>
    <property type="match status" value="1"/>
</dbReference>
<keyword evidence="6 10" id="KW-0464">Manganese</keyword>
<dbReference type="Pfam" id="PF01139">
    <property type="entry name" value="RtcB"/>
    <property type="match status" value="1"/>
</dbReference>
<feature type="binding site" evidence="10">
    <location>
        <position position="232"/>
    </location>
    <ligand>
        <name>Mn(2+)</name>
        <dbReference type="ChEBI" id="CHEBI:29035"/>
        <label>1</label>
    </ligand>
</feature>
<evidence type="ECO:0000256" key="1">
    <source>
        <dbReference type="ARBA" id="ARBA00022598"/>
    </source>
</evidence>
<gene>
    <name evidence="11" type="primary">rtcB</name>
    <name evidence="12" type="ORF">SAMN05216275_13061</name>
</gene>
<dbReference type="GeneID" id="96302048"/>
<comment type="catalytic activity">
    <reaction evidence="7">
        <text>a 3'-end 3'-phospho-ribonucleotide-RNA + a 5'-end dephospho-ribonucleoside-RNA + GTP = a ribonucleotidyl-ribonucleotide-RNA + GMP + diphosphate</text>
        <dbReference type="Rhea" id="RHEA:68076"/>
        <dbReference type="Rhea" id="RHEA-COMP:10463"/>
        <dbReference type="Rhea" id="RHEA-COMP:13936"/>
        <dbReference type="Rhea" id="RHEA-COMP:17355"/>
        <dbReference type="ChEBI" id="CHEBI:33019"/>
        <dbReference type="ChEBI" id="CHEBI:37565"/>
        <dbReference type="ChEBI" id="CHEBI:58115"/>
        <dbReference type="ChEBI" id="CHEBI:83062"/>
        <dbReference type="ChEBI" id="CHEBI:138284"/>
        <dbReference type="ChEBI" id="CHEBI:173118"/>
        <dbReference type="EC" id="6.5.1.8"/>
    </reaction>
</comment>
<feature type="active site" description="GMP-histidine intermediate" evidence="8">
    <location>
        <position position="420"/>
    </location>
</feature>
<organism evidence="12 13">
    <name type="scientific">Streptosporangium canum</name>
    <dbReference type="NCBI Taxonomy" id="324952"/>
    <lineage>
        <taxon>Bacteria</taxon>
        <taxon>Bacillati</taxon>
        <taxon>Actinomycetota</taxon>
        <taxon>Actinomycetes</taxon>
        <taxon>Streptosporangiales</taxon>
        <taxon>Streptosporangiaceae</taxon>
        <taxon>Streptosporangium</taxon>
    </lineage>
</organism>
<dbReference type="EMBL" id="FOQY01000030">
    <property type="protein sequence ID" value="SFK62739.1"/>
    <property type="molecule type" value="Genomic_DNA"/>
</dbReference>
<dbReference type="RefSeq" id="WP_093890634.1">
    <property type="nucleotide sequence ID" value="NZ_FOQY01000030.1"/>
</dbReference>
<evidence type="ECO:0000256" key="3">
    <source>
        <dbReference type="ARBA" id="ARBA00022741"/>
    </source>
</evidence>
<comment type="similarity">
    <text evidence="11">Belongs to the RtcB family.</text>
</comment>
<dbReference type="GO" id="GO:0046872">
    <property type="term" value="F:metal ion binding"/>
    <property type="evidence" value="ECO:0007669"/>
    <property type="project" value="UniProtKB-UniRule"/>
</dbReference>
<protein>
    <recommendedName>
        <fullName evidence="11">tRNA-splicing ligase RtcB</fullName>
        <ecNumber evidence="11">6.5.1.-</ecNumber>
    </recommendedName>
</protein>
<feature type="binding site" evidence="10">
    <location>
        <position position="263"/>
    </location>
    <ligand>
        <name>Mn(2+)</name>
        <dbReference type="ChEBI" id="CHEBI:29035"/>
        <label>2</label>
    </ligand>
</feature>
<evidence type="ECO:0000256" key="2">
    <source>
        <dbReference type="ARBA" id="ARBA00022723"/>
    </source>
</evidence>
<comment type="cofactor">
    <cofactor evidence="10 11">
        <name>Mn(2+)</name>
        <dbReference type="ChEBI" id="CHEBI:29035"/>
    </cofactor>
    <text evidence="10 11">Binds 2 manganese ions per subunit.</text>
</comment>
<evidence type="ECO:0000256" key="5">
    <source>
        <dbReference type="ARBA" id="ARBA00023134"/>
    </source>
</evidence>
<dbReference type="PANTHER" id="PTHR11118">
    <property type="entry name" value="RNA-SPLICING LIGASE RTCB HOMOLOG"/>
    <property type="match status" value="1"/>
</dbReference>
<keyword evidence="4" id="KW-0692">RNA repair</keyword>
<evidence type="ECO:0000256" key="7">
    <source>
        <dbReference type="ARBA" id="ARBA00047746"/>
    </source>
</evidence>
<dbReference type="PANTHER" id="PTHR11118:SF1">
    <property type="entry name" value="RNA-SPLICING LIGASE RTCB HOMOLOG"/>
    <property type="match status" value="1"/>
</dbReference>
<feature type="binding site" evidence="9">
    <location>
        <position position="403"/>
    </location>
    <ligand>
        <name>GMP</name>
        <dbReference type="ChEBI" id="CHEBI:58115"/>
    </ligand>
</feature>
<dbReference type="SUPFAM" id="SSF103365">
    <property type="entry name" value="Hypothetical protein PH1602"/>
    <property type="match status" value="1"/>
</dbReference>
<evidence type="ECO:0000256" key="11">
    <source>
        <dbReference type="RuleBase" id="RU371113"/>
    </source>
</evidence>
<sequence length="511" mass="54622">MTTSKRRPAAFQQDPRLVRTDDSWLHLPNRWGIPVDVCAGTDVPIESSAIDEILTVLATADTLERLGAVTGHTEAAISRVVLTPDLHRGAGIPIGTVLQTRGALLPQAVGNDINCGMRLETTSLTADQVRPRLDALERRLRHLFFEGGRRIALSGLQREALLRDGLPGLLGAGAPERADGVWSALRPGDAQLGRIHGSRYSTTNADAFRDWINSAGGTSYDSIIGSVGGGNHFAELQYVSAVHDRQAAHSWGFSLGQVVLMVHSGSLSLGHQANASGLDQARAAWPAGVPLPDNKIIPMMPDGRSAPARRRYLDAFGNAANFAVGNRFFLSLMLRAGLAAECGELTADLVYDAPHNLLWQHDDGQVVHRKGATPAGGYAETAGGPYAMWGEPVIVPGSMGAASYVLRGHGSPRTLASACHGAGRRVRRGAAAQAGDAALDAFLRDFRVVTPLDHRDPAVTRRSDVMAAWRRDLKQEAPWVYKDIGPVVSSLRRAGVAEPVVELRPLLTVKG</sequence>
<comment type="subunit">
    <text evidence="11">Monomer.</text>
</comment>
<evidence type="ECO:0000256" key="6">
    <source>
        <dbReference type="ARBA" id="ARBA00023211"/>
    </source>
</evidence>
<keyword evidence="13" id="KW-1185">Reference proteome</keyword>
<dbReference type="Proteomes" id="UP000199111">
    <property type="component" value="Unassembled WGS sequence"/>
</dbReference>
<dbReference type="GO" id="GO:0003972">
    <property type="term" value="F:RNA ligase (ATP) activity"/>
    <property type="evidence" value="ECO:0007669"/>
    <property type="project" value="TreeGrafter"/>
</dbReference>
<proteinExistence type="inferred from homology"/>
<evidence type="ECO:0000313" key="13">
    <source>
        <dbReference type="Proteomes" id="UP000199111"/>
    </source>
</evidence>
<feature type="binding site" evidence="9">
    <location>
        <position position="510"/>
    </location>
    <ligand>
        <name>GMP</name>
        <dbReference type="ChEBI" id="CHEBI:58115"/>
    </ligand>
</feature>
<keyword evidence="1 11" id="KW-0436">Ligase</keyword>
<name>A0A1I4B4A7_9ACTN</name>
<keyword evidence="5 9" id="KW-0342">GTP-binding</keyword>
<evidence type="ECO:0000256" key="10">
    <source>
        <dbReference type="PIRSR" id="PIRSR601233-3"/>
    </source>
</evidence>
<dbReference type="GO" id="GO:0006396">
    <property type="term" value="P:RNA processing"/>
    <property type="evidence" value="ECO:0007669"/>
    <property type="project" value="InterPro"/>
</dbReference>
<dbReference type="GO" id="GO:0170057">
    <property type="term" value="F:RNA ligase (GTP) activity"/>
    <property type="evidence" value="ECO:0007669"/>
    <property type="project" value="UniProtKB-EC"/>
</dbReference>
<feature type="binding site" evidence="9">
    <location>
        <begin position="231"/>
        <end position="235"/>
    </location>
    <ligand>
        <name>GMP</name>
        <dbReference type="ChEBI" id="CHEBI:58115"/>
    </ligand>
</feature>